<dbReference type="Pfam" id="PF00990">
    <property type="entry name" value="GGDEF"/>
    <property type="match status" value="1"/>
</dbReference>
<dbReference type="Gene3D" id="3.20.20.450">
    <property type="entry name" value="EAL domain"/>
    <property type="match status" value="1"/>
</dbReference>
<dbReference type="Pfam" id="PF00563">
    <property type="entry name" value="EAL"/>
    <property type="match status" value="1"/>
</dbReference>
<protein>
    <submittedName>
        <fullName evidence="3">Bifunctional diguanylate cyclase/phosphodiesterase</fullName>
    </submittedName>
</protein>
<evidence type="ECO:0000313" key="3">
    <source>
        <dbReference type="EMBL" id="UTI67049.1"/>
    </source>
</evidence>
<evidence type="ECO:0000313" key="4">
    <source>
        <dbReference type="Proteomes" id="UP001056035"/>
    </source>
</evidence>
<dbReference type="Proteomes" id="UP001056035">
    <property type="component" value="Chromosome"/>
</dbReference>
<reference evidence="3 4" key="1">
    <citation type="submission" date="2022-06" db="EMBL/GenBank/DDBJ databases">
        <title>Paraconexibacter antarcticus.</title>
        <authorList>
            <person name="Kim C.S."/>
        </authorList>
    </citation>
    <scope>NUCLEOTIDE SEQUENCE [LARGE SCALE GENOMIC DNA]</scope>
    <source>
        <strain evidence="3 4">02-257</strain>
    </source>
</reference>
<evidence type="ECO:0000259" key="1">
    <source>
        <dbReference type="PROSITE" id="PS50883"/>
    </source>
</evidence>
<dbReference type="Gene3D" id="3.30.70.270">
    <property type="match status" value="1"/>
</dbReference>
<gene>
    <name evidence="3" type="ORF">NBH00_05370</name>
</gene>
<dbReference type="InterPro" id="IPR001633">
    <property type="entry name" value="EAL_dom"/>
</dbReference>
<dbReference type="InterPro" id="IPR050706">
    <property type="entry name" value="Cyclic-di-GMP_PDE-like"/>
</dbReference>
<dbReference type="PANTHER" id="PTHR33121">
    <property type="entry name" value="CYCLIC DI-GMP PHOSPHODIESTERASE PDEF"/>
    <property type="match status" value="1"/>
</dbReference>
<name>A0ABY5E1G3_9ACTN</name>
<dbReference type="InterPro" id="IPR000160">
    <property type="entry name" value="GGDEF_dom"/>
</dbReference>
<dbReference type="SMART" id="SM00052">
    <property type="entry name" value="EAL"/>
    <property type="match status" value="1"/>
</dbReference>
<dbReference type="EMBL" id="CP098502">
    <property type="protein sequence ID" value="UTI67049.1"/>
    <property type="molecule type" value="Genomic_DNA"/>
</dbReference>
<dbReference type="InterPro" id="IPR035919">
    <property type="entry name" value="EAL_sf"/>
</dbReference>
<evidence type="ECO:0000259" key="2">
    <source>
        <dbReference type="PROSITE" id="PS50887"/>
    </source>
</evidence>
<feature type="domain" description="EAL" evidence="1">
    <location>
        <begin position="113"/>
        <end position="357"/>
    </location>
</feature>
<dbReference type="SMART" id="SM00267">
    <property type="entry name" value="GGDEF"/>
    <property type="match status" value="1"/>
</dbReference>
<sequence>MRSVSHALRERLRDSDDLARLGGDEFAVILAHSAADEARRVAGELLEAVRSLSIVVGGRVIRLTASIGVATFDAAATSAEDVLAVADQTMHTAKDAGRNCVVVADPAQGGAVLRGRGFQIREAIEHGRFCLHLQPILELATGRIARHEALVRMVDDDGGLVPPDAFIGVAERLGLIGAIDEWVLRRSVELLAEHPDLVLEVNVSGRSVGDLAIPRFIEQEVRARDVDPARLILEITETAAIANMDDARRFADALSALGCSFALDDFGAGFGSFYYLKHVPADLLKIDGDFIAGPRSHVDELVIQSIVRIARELGKQTVAEYVGDEETVRALREWGVDFAQGFHIGRPFPAEELGAGR</sequence>
<organism evidence="3 4">
    <name type="scientific">Paraconexibacter antarcticus</name>
    <dbReference type="NCBI Taxonomy" id="2949664"/>
    <lineage>
        <taxon>Bacteria</taxon>
        <taxon>Bacillati</taxon>
        <taxon>Actinomycetota</taxon>
        <taxon>Thermoleophilia</taxon>
        <taxon>Solirubrobacterales</taxon>
        <taxon>Paraconexibacteraceae</taxon>
        <taxon>Paraconexibacter</taxon>
    </lineage>
</organism>
<dbReference type="InterPro" id="IPR043128">
    <property type="entry name" value="Rev_trsase/Diguanyl_cyclase"/>
</dbReference>
<dbReference type="SUPFAM" id="SSF55073">
    <property type="entry name" value="Nucleotide cyclase"/>
    <property type="match status" value="1"/>
</dbReference>
<dbReference type="PANTHER" id="PTHR33121:SF23">
    <property type="entry name" value="CYCLIC DI-GMP PHOSPHODIESTERASE PDEB"/>
    <property type="match status" value="1"/>
</dbReference>
<accession>A0ABY5E1G3</accession>
<feature type="domain" description="GGDEF" evidence="2">
    <location>
        <begin position="1"/>
        <end position="106"/>
    </location>
</feature>
<keyword evidence="4" id="KW-1185">Reference proteome</keyword>
<dbReference type="InterPro" id="IPR029787">
    <property type="entry name" value="Nucleotide_cyclase"/>
</dbReference>
<dbReference type="PROSITE" id="PS50887">
    <property type="entry name" value="GGDEF"/>
    <property type="match status" value="1"/>
</dbReference>
<dbReference type="CDD" id="cd01949">
    <property type="entry name" value="GGDEF"/>
    <property type="match status" value="1"/>
</dbReference>
<proteinExistence type="predicted"/>
<dbReference type="NCBIfam" id="TIGR00254">
    <property type="entry name" value="GGDEF"/>
    <property type="match status" value="1"/>
</dbReference>
<dbReference type="PROSITE" id="PS50883">
    <property type="entry name" value="EAL"/>
    <property type="match status" value="1"/>
</dbReference>
<dbReference type="CDD" id="cd01948">
    <property type="entry name" value="EAL"/>
    <property type="match status" value="1"/>
</dbReference>
<dbReference type="SUPFAM" id="SSF141868">
    <property type="entry name" value="EAL domain-like"/>
    <property type="match status" value="1"/>
</dbReference>